<dbReference type="InterPro" id="IPR003593">
    <property type="entry name" value="AAA+_ATPase"/>
</dbReference>
<dbReference type="EC" id="7.6.2.3" evidence="11"/>
<keyword evidence="9 13" id="KW-1133">Transmembrane helix</keyword>
<feature type="transmembrane region" description="Helical" evidence="13">
    <location>
        <begin position="889"/>
        <end position="916"/>
    </location>
</feature>
<evidence type="ECO:0000256" key="9">
    <source>
        <dbReference type="ARBA" id="ARBA00022989"/>
    </source>
</evidence>
<name>A0A9Q0MCX2_BLOTA</name>
<evidence type="ECO:0000259" key="15">
    <source>
        <dbReference type="PROSITE" id="PS50929"/>
    </source>
</evidence>
<dbReference type="InterPro" id="IPR017871">
    <property type="entry name" value="ABC_transporter-like_CS"/>
</dbReference>
<dbReference type="CDD" id="cd03250">
    <property type="entry name" value="ABCC_MRP_domain1"/>
    <property type="match status" value="1"/>
</dbReference>
<dbReference type="Pfam" id="PF00664">
    <property type="entry name" value="ABC_membrane"/>
    <property type="match status" value="2"/>
</dbReference>
<dbReference type="Gene3D" id="1.20.1560.10">
    <property type="entry name" value="ABC transporter type 1, transmembrane domain"/>
    <property type="match status" value="2"/>
</dbReference>
<feature type="transmembrane region" description="Helical" evidence="13">
    <location>
        <begin position="269"/>
        <end position="289"/>
    </location>
</feature>
<feature type="transmembrane region" description="Helical" evidence="13">
    <location>
        <begin position="371"/>
        <end position="400"/>
    </location>
</feature>
<dbReference type="PANTHER" id="PTHR24223">
    <property type="entry name" value="ATP-BINDING CASSETTE SUB-FAMILY C"/>
    <property type="match status" value="1"/>
</dbReference>
<protein>
    <recommendedName>
        <fullName evidence="11">ABC-type glutathione-S-conjugate transporter</fullName>
        <ecNumber evidence="11">7.6.2.3</ecNumber>
    </recommendedName>
</protein>
<feature type="transmembrane region" description="Helical" evidence="13">
    <location>
        <begin position="412"/>
        <end position="440"/>
    </location>
</feature>
<evidence type="ECO:0000256" key="11">
    <source>
        <dbReference type="ARBA" id="ARBA00024220"/>
    </source>
</evidence>
<gene>
    <name evidence="16" type="ORF">RDWZM_001338</name>
</gene>
<comment type="catalytic activity">
    <reaction evidence="12">
        <text>leukotriene C4(in) + ATP + H2O = leukotriene C4(out) + ADP + phosphate + H(+)</text>
        <dbReference type="Rhea" id="RHEA:38963"/>
        <dbReference type="ChEBI" id="CHEBI:15377"/>
        <dbReference type="ChEBI" id="CHEBI:15378"/>
        <dbReference type="ChEBI" id="CHEBI:30616"/>
        <dbReference type="ChEBI" id="CHEBI:43474"/>
        <dbReference type="ChEBI" id="CHEBI:57973"/>
        <dbReference type="ChEBI" id="CHEBI:456216"/>
    </reaction>
    <physiologicalReaction direction="left-to-right" evidence="12">
        <dbReference type="Rhea" id="RHEA:38964"/>
    </physiologicalReaction>
</comment>
<dbReference type="FunFam" id="1.20.1560.10:FF:000001">
    <property type="entry name" value="ATP-binding cassette subfamily C member 1"/>
    <property type="match status" value="1"/>
</dbReference>
<dbReference type="GO" id="GO:0000323">
    <property type="term" value="C:lytic vacuole"/>
    <property type="evidence" value="ECO:0007669"/>
    <property type="project" value="UniProtKB-ARBA"/>
</dbReference>
<reference evidence="16" key="1">
    <citation type="submission" date="2022-12" db="EMBL/GenBank/DDBJ databases">
        <title>Genome assemblies of Blomia tropicalis.</title>
        <authorList>
            <person name="Cui Y."/>
        </authorList>
    </citation>
    <scope>NUCLEOTIDE SEQUENCE</scope>
    <source>
        <tissue evidence="16">Adult mites</tissue>
    </source>
</reference>
<dbReference type="CDD" id="cd18595">
    <property type="entry name" value="ABC_6TM_MRP1_2_3_6_D1_like"/>
    <property type="match status" value="1"/>
</dbReference>
<evidence type="ECO:0000256" key="13">
    <source>
        <dbReference type="SAM" id="Phobius"/>
    </source>
</evidence>
<keyword evidence="8" id="KW-0067">ATP-binding</keyword>
<evidence type="ECO:0000256" key="5">
    <source>
        <dbReference type="ARBA" id="ARBA00022692"/>
    </source>
</evidence>
<evidence type="ECO:0000256" key="2">
    <source>
        <dbReference type="ARBA" id="ARBA00009726"/>
    </source>
</evidence>
<feature type="transmembrane region" description="Helical" evidence="13">
    <location>
        <begin position="190"/>
        <end position="214"/>
    </location>
</feature>
<evidence type="ECO:0000259" key="14">
    <source>
        <dbReference type="PROSITE" id="PS50893"/>
    </source>
</evidence>
<organism evidence="16 17">
    <name type="scientific">Blomia tropicalis</name>
    <name type="common">Mite</name>
    <dbReference type="NCBI Taxonomy" id="40697"/>
    <lineage>
        <taxon>Eukaryota</taxon>
        <taxon>Metazoa</taxon>
        <taxon>Ecdysozoa</taxon>
        <taxon>Arthropoda</taxon>
        <taxon>Chelicerata</taxon>
        <taxon>Arachnida</taxon>
        <taxon>Acari</taxon>
        <taxon>Acariformes</taxon>
        <taxon>Sarcoptiformes</taxon>
        <taxon>Astigmata</taxon>
        <taxon>Glycyphagoidea</taxon>
        <taxon>Echimyopodidae</taxon>
        <taxon>Blomia</taxon>
    </lineage>
</organism>
<feature type="transmembrane region" description="Helical" evidence="13">
    <location>
        <begin position="772"/>
        <end position="791"/>
    </location>
</feature>
<dbReference type="GO" id="GO:0015431">
    <property type="term" value="F:ABC-type glutathione S-conjugate transporter activity"/>
    <property type="evidence" value="ECO:0007669"/>
    <property type="project" value="UniProtKB-EC"/>
</dbReference>
<dbReference type="SUPFAM" id="SSF90123">
    <property type="entry name" value="ABC transporter transmembrane region"/>
    <property type="match status" value="2"/>
</dbReference>
<dbReference type="OMA" id="LWICAPT"/>
<dbReference type="InterPro" id="IPR027417">
    <property type="entry name" value="P-loop_NTPase"/>
</dbReference>
<evidence type="ECO:0000313" key="17">
    <source>
        <dbReference type="Proteomes" id="UP001142055"/>
    </source>
</evidence>
<proteinExistence type="inferred from homology"/>
<dbReference type="FunFam" id="1.20.1560.10:FF:000020">
    <property type="entry name" value="ABC metal ion transporter"/>
    <property type="match status" value="1"/>
</dbReference>
<feature type="domain" description="ABC transmembrane type-1" evidence="15">
    <location>
        <begin position="155"/>
        <end position="437"/>
    </location>
</feature>
<dbReference type="PANTHER" id="PTHR24223:SF443">
    <property type="entry name" value="MULTIDRUG-RESISTANCE LIKE PROTEIN 1, ISOFORM I"/>
    <property type="match status" value="1"/>
</dbReference>
<keyword evidence="17" id="KW-1185">Reference proteome</keyword>
<dbReference type="PROSITE" id="PS50893">
    <property type="entry name" value="ABC_TRANSPORTER_2"/>
    <property type="match status" value="2"/>
</dbReference>
<dbReference type="PROSITE" id="PS50929">
    <property type="entry name" value="ABC_TM1F"/>
    <property type="match status" value="2"/>
</dbReference>
<keyword evidence="5 13" id="KW-0812">Transmembrane</keyword>
<evidence type="ECO:0000313" key="16">
    <source>
        <dbReference type="EMBL" id="KAJ6222793.1"/>
    </source>
</evidence>
<comment type="caution">
    <text evidence="16">The sequence shown here is derived from an EMBL/GenBank/DDBJ whole genome shotgun (WGS) entry which is preliminary data.</text>
</comment>
<dbReference type="Pfam" id="PF00005">
    <property type="entry name" value="ABC_tran"/>
    <property type="match status" value="2"/>
</dbReference>
<dbReference type="InterPro" id="IPR050173">
    <property type="entry name" value="ABC_transporter_C-like"/>
</dbReference>
<feature type="transmembrane region" description="Helical" evidence="13">
    <location>
        <begin position="811"/>
        <end position="832"/>
    </location>
</feature>
<dbReference type="EMBL" id="JAPWDV010000001">
    <property type="protein sequence ID" value="KAJ6222793.1"/>
    <property type="molecule type" value="Genomic_DNA"/>
</dbReference>
<dbReference type="PROSITE" id="PS00211">
    <property type="entry name" value="ABC_TRANSPORTER_1"/>
    <property type="match status" value="1"/>
</dbReference>
<dbReference type="Proteomes" id="UP001142055">
    <property type="component" value="Chromosome 1"/>
</dbReference>
<evidence type="ECO:0000256" key="6">
    <source>
        <dbReference type="ARBA" id="ARBA00022737"/>
    </source>
</evidence>
<comment type="subcellular location">
    <subcellularLocation>
        <location evidence="1">Vacuole membrane</location>
        <topology evidence="1">Multi-pass membrane protein</topology>
    </subcellularLocation>
</comment>
<dbReference type="SMART" id="SM00382">
    <property type="entry name" value="AAA"/>
    <property type="match status" value="2"/>
</dbReference>
<dbReference type="GO" id="GO:0016887">
    <property type="term" value="F:ATP hydrolysis activity"/>
    <property type="evidence" value="ECO:0007669"/>
    <property type="project" value="InterPro"/>
</dbReference>
<dbReference type="SUPFAM" id="SSF52540">
    <property type="entry name" value="P-loop containing nucleoside triphosphate hydrolases"/>
    <property type="match status" value="2"/>
</dbReference>
<keyword evidence="3" id="KW-0813">Transport</keyword>
<dbReference type="InterPro" id="IPR036640">
    <property type="entry name" value="ABC1_TM_sf"/>
</dbReference>
<feature type="domain" description="ABC transporter" evidence="14">
    <location>
        <begin position="492"/>
        <end position="718"/>
    </location>
</feature>
<dbReference type="FunFam" id="3.40.50.300:FF:000997">
    <property type="entry name" value="Multidrug resistance-associated protein 1"/>
    <property type="match status" value="1"/>
</dbReference>
<evidence type="ECO:0000256" key="10">
    <source>
        <dbReference type="ARBA" id="ARBA00023136"/>
    </source>
</evidence>
<feature type="domain" description="ABC transmembrane type-1" evidence="15">
    <location>
        <begin position="775"/>
        <end position="1043"/>
    </location>
</feature>
<accession>A0A9Q0MCX2</accession>
<evidence type="ECO:0000256" key="3">
    <source>
        <dbReference type="ARBA" id="ARBA00022448"/>
    </source>
</evidence>
<dbReference type="GO" id="GO:0005774">
    <property type="term" value="C:vacuolar membrane"/>
    <property type="evidence" value="ECO:0007669"/>
    <property type="project" value="UniProtKB-SubCell"/>
</dbReference>
<feature type="non-terminal residue" evidence="16">
    <location>
        <position position="1"/>
    </location>
</feature>
<keyword evidence="7" id="KW-0547">Nucleotide-binding</keyword>
<evidence type="ECO:0000256" key="7">
    <source>
        <dbReference type="ARBA" id="ARBA00022741"/>
    </source>
</evidence>
<evidence type="ECO:0000256" key="12">
    <source>
        <dbReference type="ARBA" id="ARBA00047523"/>
    </source>
</evidence>
<comment type="similarity">
    <text evidence="2">Belongs to the ABC transporter superfamily. ABCC family. Conjugate transporter (TC 3.A.1.208) subfamily.</text>
</comment>
<feature type="transmembrane region" description="Helical" evidence="13">
    <location>
        <begin position="76"/>
        <end position="95"/>
    </location>
</feature>
<evidence type="ECO:0000256" key="1">
    <source>
        <dbReference type="ARBA" id="ARBA00004128"/>
    </source>
</evidence>
<dbReference type="InterPro" id="IPR003439">
    <property type="entry name" value="ABC_transporter-like_ATP-bd"/>
</dbReference>
<feature type="transmembrane region" description="Helical" evidence="13">
    <location>
        <begin position="6"/>
        <end position="27"/>
    </location>
</feature>
<keyword evidence="6" id="KW-0677">Repeat</keyword>
<dbReference type="InterPro" id="IPR011527">
    <property type="entry name" value="ABC1_TM_dom"/>
</dbReference>
<feature type="transmembrane region" description="Helical" evidence="13">
    <location>
        <begin position="295"/>
        <end position="316"/>
    </location>
</feature>
<dbReference type="GO" id="GO:0005524">
    <property type="term" value="F:ATP binding"/>
    <property type="evidence" value="ECO:0007669"/>
    <property type="project" value="UniProtKB-KW"/>
</dbReference>
<sequence length="1288" mass="145113">MCTSGAIWTYLALETISLILRVVNTFIERSQFNVRTDTTLVINCLITVILFVQSFLSDSPSNHLKGEKKICPKTTASFVSRLSFSWYSSLTYIGWKRPIVMNDVWQTRKEDSTLDNYEIFNRHLEKKKRQCEANGTPLNVNILRLIWSSTAYYFVTGSFFKVFNDIFIFINPMIMKKLMTFTSDKSDQGWHGYIYAVALFLVTAGQIVSLNYYFNRVQIFGMRVRTMLTGAVYRKSLLISSDSRSKFTTGEIVNLMAVDAQRFVEISTFINLIWSAPLQIVVALVLLWFELGISVLGGFFFMIILIPINGWTTSVAKKLQVRQMKLKDERVKAMNEVLSGAKIIKLYGWEQAFIDKVNAIRNKELSILRKFNYFVCLLQALWNLAPFLVSFITFAIYVAIDEKNVLTASKAFVALALFNILRFPLTMLPNLVTSIIMASVSVKRLNKFLSSAELTNYVTRNKDSQYAITLDNCSFTWSKQSENGISNGIDKNEKKNGNKKPKPSPIMLANISIRVKPKSFVAIVGNVGSGKSSLLNAILGNMELSHGSINVDKSSKIAYTPQEAWIQNNTLRDNILFGHTFDQNRYTEVVHACSLLPDFSILPGGDLTEIGEKGINLSGGQKQRVSLARACYNDADIYLLDDPLAAVDSHVGKFIFENILHSETGILRDKTRVMVTNNLSILPHTDSIIVLKDGQVIELGTYDELLSQDNYFSKLIHQYSLTENEKAEGENEEEQLAVKNKESANLNFKINKLVEKEETQTGRVKWSIYMRYMKAITLFWCLVVMINYVMAQVSNASSTVWLSVWSRAIGISQGLFQATGWFCLTNGVLGAAKQLHNRMLLTIFRSSMAFFDVTPLGRILNRFSKDIDVCDSIIQGNVRVMMSCLFSTIATVTIITIEIPIFLSIVLPIVLIFYFIQKLYIEAARQLKRLESVSKSPVYSHFSETLSGVSTIRAYSACEQFIEKNDNNIDTNNSCFFASLISNRWLSIRLEMVANLIVLFSALFAVMKREELDPSSVGLIISSAINITQNLNYLVRATSEIETNIVGIERILEYTDLPTEAEWNIEETRPPKQWPQRGNVEFDNYATRYRPGLDLVLKGITISINEGEKVGIVGRTGAGKSSLTLALFRLIESAGGCIKIDGIDISKLGLHQLRQRLTIIPQDPVLFSGTIRTNLDPFNERSDAELWKCLELAHLKSFVVSLDSGLEYEIHEGGSNLSVGQRQLVCLGRALLRRTKILVLDEATAAVDMETDSLIQQTIKQSFSDCTILTIAHRLNTIIDSTNVLVLQ</sequence>
<keyword evidence="4" id="KW-0926">Vacuole</keyword>
<dbReference type="CDD" id="cd18603">
    <property type="entry name" value="ABC_6TM_MRP1_2_3_6_D2_like"/>
    <property type="match status" value="1"/>
</dbReference>
<dbReference type="Gene3D" id="3.40.50.300">
    <property type="entry name" value="P-loop containing nucleotide triphosphate hydrolases"/>
    <property type="match status" value="2"/>
</dbReference>
<feature type="domain" description="ABC transporter" evidence="14">
    <location>
        <begin position="1080"/>
        <end position="1288"/>
    </location>
</feature>
<evidence type="ECO:0000256" key="8">
    <source>
        <dbReference type="ARBA" id="ARBA00022840"/>
    </source>
</evidence>
<feature type="transmembrane region" description="Helical" evidence="13">
    <location>
        <begin position="151"/>
        <end position="170"/>
    </location>
</feature>
<feature type="transmembrane region" description="Helical" evidence="13">
    <location>
        <begin position="39"/>
        <end position="56"/>
    </location>
</feature>
<dbReference type="CDD" id="cd03244">
    <property type="entry name" value="ABCC_MRP_domain2"/>
    <property type="match status" value="1"/>
</dbReference>
<evidence type="ECO:0000256" key="4">
    <source>
        <dbReference type="ARBA" id="ARBA00022554"/>
    </source>
</evidence>
<keyword evidence="10 13" id="KW-0472">Membrane</keyword>
<dbReference type="FunFam" id="3.40.50.300:FF:000074">
    <property type="entry name" value="Multidrug resistance-associated protein 5 isoform 1"/>
    <property type="match status" value="1"/>
</dbReference>